<dbReference type="EMBL" id="JAWDGP010006599">
    <property type="protein sequence ID" value="KAK3738325.1"/>
    <property type="molecule type" value="Genomic_DNA"/>
</dbReference>
<name>A0AAE1CV80_9GAST</name>
<organism evidence="1 2">
    <name type="scientific">Elysia crispata</name>
    <name type="common">lettuce slug</name>
    <dbReference type="NCBI Taxonomy" id="231223"/>
    <lineage>
        <taxon>Eukaryota</taxon>
        <taxon>Metazoa</taxon>
        <taxon>Spiralia</taxon>
        <taxon>Lophotrochozoa</taxon>
        <taxon>Mollusca</taxon>
        <taxon>Gastropoda</taxon>
        <taxon>Heterobranchia</taxon>
        <taxon>Euthyneura</taxon>
        <taxon>Panpulmonata</taxon>
        <taxon>Sacoglossa</taxon>
        <taxon>Placobranchoidea</taxon>
        <taxon>Plakobranchidae</taxon>
        <taxon>Elysia</taxon>
    </lineage>
</organism>
<reference evidence="1" key="1">
    <citation type="journal article" date="2023" name="G3 (Bethesda)">
        <title>A reference genome for the long-term kleptoplast-retaining sea slug Elysia crispata morphotype clarki.</title>
        <authorList>
            <person name="Eastman K.E."/>
            <person name="Pendleton A.L."/>
            <person name="Shaikh M.A."/>
            <person name="Suttiyut T."/>
            <person name="Ogas R."/>
            <person name="Tomko P."/>
            <person name="Gavelis G."/>
            <person name="Widhalm J.R."/>
            <person name="Wisecaver J.H."/>
        </authorList>
    </citation>
    <scope>NUCLEOTIDE SEQUENCE</scope>
    <source>
        <strain evidence="1">ECLA1</strain>
    </source>
</reference>
<protein>
    <submittedName>
        <fullName evidence="1">Uncharacterized protein</fullName>
    </submittedName>
</protein>
<sequence>MIHAQCVSLVVQALRLHWTERYSSLARTKRRPLCSVRVLSAKFTSSLIIINQTRKPGPGRGKSGRTTTGGWRLAAGVTNNITVVMN</sequence>
<gene>
    <name evidence="1" type="ORF">RRG08_039732</name>
</gene>
<accession>A0AAE1CV80</accession>
<dbReference type="Proteomes" id="UP001283361">
    <property type="component" value="Unassembled WGS sequence"/>
</dbReference>
<keyword evidence="2" id="KW-1185">Reference proteome</keyword>
<dbReference type="AlphaFoldDB" id="A0AAE1CV80"/>
<comment type="caution">
    <text evidence="1">The sequence shown here is derived from an EMBL/GenBank/DDBJ whole genome shotgun (WGS) entry which is preliminary data.</text>
</comment>
<evidence type="ECO:0000313" key="2">
    <source>
        <dbReference type="Proteomes" id="UP001283361"/>
    </source>
</evidence>
<evidence type="ECO:0000313" key="1">
    <source>
        <dbReference type="EMBL" id="KAK3738325.1"/>
    </source>
</evidence>
<proteinExistence type="predicted"/>